<proteinExistence type="predicted"/>
<evidence type="ECO:0000313" key="3">
    <source>
        <dbReference type="EMBL" id="EMA46265.1"/>
    </source>
</evidence>
<feature type="domain" description="DUF4397" evidence="2">
    <location>
        <begin position="126"/>
        <end position="243"/>
    </location>
</feature>
<accession>M0MP72</accession>
<name>M0MP72_9EURY</name>
<protein>
    <recommendedName>
        <fullName evidence="2">DUF4397 domain-containing protein</fullName>
    </recommendedName>
</protein>
<dbReference type="AlphaFoldDB" id="M0MP72"/>
<dbReference type="Pfam" id="PF14344">
    <property type="entry name" value="DUF4397"/>
    <property type="match status" value="1"/>
</dbReference>
<dbReference type="EMBL" id="AOMD01000014">
    <property type="protein sequence ID" value="EMA46265.1"/>
    <property type="molecule type" value="Genomic_DNA"/>
</dbReference>
<dbReference type="Proteomes" id="UP000011669">
    <property type="component" value="Unassembled WGS sequence"/>
</dbReference>
<feature type="compositionally biased region" description="Low complexity" evidence="1">
    <location>
        <begin position="50"/>
        <end position="65"/>
    </location>
</feature>
<evidence type="ECO:0000259" key="2">
    <source>
        <dbReference type="Pfam" id="PF14344"/>
    </source>
</evidence>
<dbReference type="PATRIC" id="fig|1227455.4.peg.917"/>
<evidence type="ECO:0000256" key="1">
    <source>
        <dbReference type="SAM" id="MobiDB-lite"/>
    </source>
</evidence>
<feature type="compositionally biased region" description="Acidic residues" evidence="1">
    <location>
        <begin position="66"/>
        <end position="82"/>
    </location>
</feature>
<gene>
    <name evidence="3" type="ORF">C449_04510</name>
</gene>
<dbReference type="InParanoid" id="M0MP72"/>
<feature type="compositionally biased region" description="Low complexity" evidence="1">
    <location>
        <begin position="83"/>
        <end position="105"/>
    </location>
</feature>
<comment type="caution">
    <text evidence="3">The sequence shown here is derived from an EMBL/GenBank/DDBJ whole genome shotgun (WGS) entry which is preliminary data.</text>
</comment>
<dbReference type="InterPro" id="IPR025510">
    <property type="entry name" value="DUF4397"/>
</dbReference>
<reference evidence="3 4" key="1">
    <citation type="journal article" date="2014" name="PLoS Genet.">
        <title>Phylogenetically driven sequencing of extremely halophilic archaea reveals strategies for static and dynamic osmo-response.</title>
        <authorList>
            <person name="Becker E.A."/>
            <person name="Seitzer P.M."/>
            <person name="Tritt A."/>
            <person name="Larsen D."/>
            <person name="Krusor M."/>
            <person name="Yao A.I."/>
            <person name="Wu D."/>
            <person name="Madern D."/>
            <person name="Eisen J.A."/>
            <person name="Darling A.E."/>
            <person name="Facciotti M.T."/>
        </authorList>
    </citation>
    <scope>NUCLEOTIDE SEQUENCE [LARGE SCALE GENOMIC DNA]</scope>
    <source>
        <strain evidence="3 4">DSM 5350</strain>
    </source>
</reference>
<feature type="region of interest" description="Disordered" evidence="1">
    <location>
        <begin position="47"/>
        <end position="105"/>
    </location>
</feature>
<sequence>MGAENMSKKIFGESGTVFPSRRVLAVGLVALALVLAGCGGGGDGGGNGTAGEATDAAGETTAAADEATEAADETTEMDETTEAGETTEAAETTEAGETTMGETTMGETTMAETTAMNGSGGMDGNASLRVAHMSPDAPNVDVYVNNETFLEDVPFGTISNYTSVPPGEYAVAITAAGNRSAEVFSGNVTVEEAAYTVTATGEISEDAETSFAPLILEDEAASGENASVRVVHVSPDAGPVDVTVNSTGAAIADNATFGNATDYVEVPAGDYTLDIRGATADNDGPIVASVDVSVEGGTAYSAFAAGYVAPDDAPADTPFEVILTTDGMTASMSNGTAATTTEAES</sequence>
<evidence type="ECO:0000313" key="4">
    <source>
        <dbReference type="Proteomes" id="UP000011669"/>
    </source>
</evidence>
<keyword evidence="4" id="KW-1185">Reference proteome</keyword>
<organism evidence="3 4">
    <name type="scientific">Halococcus saccharolyticus DSM 5350</name>
    <dbReference type="NCBI Taxonomy" id="1227455"/>
    <lineage>
        <taxon>Archaea</taxon>
        <taxon>Methanobacteriati</taxon>
        <taxon>Methanobacteriota</taxon>
        <taxon>Stenosarchaea group</taxon>
        <taxon>Halobacteria</taxon>
        <taxon>Halobacteriales</taxon>
        <taxon>Halococcaceae</taxon>
        <taxon>Halococcus</taxon>
    </lineage>
</organism>